<dbReference type="Proteomes" id="UP001153555">
    <property type="component" value="Unassembled WGS sequence"/>
</dbReference>
<name>A0A9N7R368_STRHE</name>
<dbReference type="PROSITE" id="PS50891">
    <property type="entry name" value="LOB"/>
    <property type="match status" value="1"/>
</dbReference>
<evidence type="ECO:0000313" key="4">
    <source>
        <dbReference type="EMBL" id="CAA0809051.1"/>
    </source>
</evidence>
<proteinExistence type="inferred from homology"/>
<dbReference type="EMBL" id="CACSLK010003174">
    <property type="protein sequence ID" value="CAA0809051.1"/>
    <property type="molecule type" value="Genomic_DNA"/>
</dbReference>
<reference evidence="4" key="1">
    <citation type="submission" date="2019-12" db="EMBL/GenBank/DDBJ databases">
        <authorList>
            <person name="Scholes J."/>
        </authorList>
    </citation>
    <scope>NUCLEOTIDE SEQUENCE</scope>
</reference>
<organism evidence="4 5">
    <name type="scientific">Striga hermonthica</name>
    <name type="common">Purple witchweed</name>
    <name type="synonym">Buchnera hermonthica</name>
    <dbReference type="NCBI Taxonomy" id="68872"/>
    <lineage>
        <taxon>Eukaryota</taxon>
        <taxon>Viridiplantae</taxon>
        <taxon>Streptophyta</taxon>
        <taxon>Embryophyta</taxon>
        <taxon>Tracheophyta</taxon>
        <taxon>Spermatophyta</taxon>
        <taxon>Magnoliopsida</taxon>
        <taxon>eudicotyledons</taxon>
        <taxon>Gunneridae</taxon>
        <taxon>Pentapetalae</taxon>
        <taxon>asterids</taxon>
        <taxon>lamiids</taxon>
        <taxon>Lamiales</taxon>
        <taxon>Orobanchaceae</taxon>
        <taxon>Buchnereae</taxon>
        <taxon>Striga</taxon>
    </lineage>
</organism>
<evidence type="ECO:0000259" key="3">
    <source>
        <dbReference type="PROSITE" id="PS50891"/>
    </source>
</evidence>
<gene>
    <name evidence="4" type="ORF">SHERM_11257</name>
</gene>
<evidence type="ECO:0000256" key="1">
    <source>
        <dbReference type="ARBA" id="ARBA00005474"/>
    </source>
</evidence>
<accession>A0A9N7R368</accession>
<comment type="caution">
    <text evidence="4">The sequence shown here is derived from an EMBL/GenBank/DDBJ whole genome shotgun (WGS) entry which is preliminary data.</text>
</comment>
<dbReference type="AlphaFoldDB" id="A0A9N7R368"/>
<dbReference type="GO" id="GO:0010468">
    <property type="term" value="P:regulation of gene expression"/>
    <property type="evidence" value="ECO:0007669"/>
    <property type="project" value="TreeGrafter"/>
</dbReference>
<dbReference type="PANTHER" id="PTHR31304">
    <property type="entry name" value="LOB DOMAIN-CONTAINING PROTEIN 38"/>
    <property type="match status" value="1"/>
</dbReference>
<dbReference type="InterPro" id="IPR004883">
    <property type="entry name" value="LOB"/>
</dbReference>
<feature type="domain" description="LOB" evidence="3">
    <location>
        <begin position="1"/>
        <end position="107"/>
    </location>
</feature>
<evidence type="ECO:0000313" key="5">
    <source>
        <dbReference type="Proteomes" id="UP001153555"/>
    </source>
</evidence>
<sequence length="175" mass="18378">MSCSGCRVLRRGCKENCTLRPCLEWIQNPRAQANATMFLSKFFGRSDLISFISAVPENERPALFQSLMFEACGRTVNPIGGAVGLLTTGNWHICQAAVDTVLAGGELRPLAVGITAPVGHGAPVAMDGPAGGWGCVDNTVSFGSDLSEVSRGSGSEDNGPVRADGQKPNLLNLFP</sequence>
<comment type="similarity">
    <text evidence="1">Belongs to the LOB domain-containing protein family.</text>
</comment>
<dbReference type="PANTHER" id="PTHR31304:SF62">
    <property type="entry name" value="LOB DOMAIN-CONTAINING PROTEIN"/>
    <property type="match status" value="1"/>
</dbReference>
<keyword evidence="5" id="KW-1185">Reference proteome</keyword>
<protein>
    <submittedName>
        <fullName evidence="4">LOB domain-containing protein 38</fullName>
    </submittedName>
</protein>
<dbReference type="OrthoDB" id="1922547at2759"/>
<dbReference type="Pfam" id="PF03195">
    <property type="entry name" value="LOB"/>
    <property type="match status" value="1"/>
</dbReference>
<evidence type="ECO:0000256" key="2">
    <source>
        <dbReference type="SAM" id="MobiDB-lite"/>
    </source>
</evidence>
<feature type="region of interest" description="Disordered" evidence="2">
    <location>
        <begin position="146"/>
        <end position="168"/>
    </location>
</feature>